<keyword evidence="2" id="KW-1185">Reference proteome</keyword>
<evidence type="ECO:0000313" key="1">
    <source>
        <dbReference type="EMBL" id="MRN36959.1"/>
    </source>
</evidence>
<evidence type="ECO:0000313" key="2">
    <source>
        <dbReference type="Proteomes" id="UP000486297"/>
    </source>
</evidence>
<dbReference type="Proteomes" id="UP000486297">
    <property type="component" value="Unassembled WGS sequence"/>
</dbReference>
<dbReference type="RefSeq" id="WP_095502203.1">
    <property type="nucleotide sequence ID" value="NZ_WJXO01000001.1"/>
</dbReference>
<name>A0A7X2GW32_9NEIS</name>
<protein>
    <submittedName>
        <fullName evidence="1">Uncharacterized protein</fullName>
    </submittedName>
</protein>
<sequence length="448" mass="52462">MGNREILLLVRNLSNIDVISIFEVSKQDLELLLEKENLDIQTQDEFKKLLVHSKKLDALIRPSDKLLKNIKAKISFLKRNQVQTNNINLKKPPQNQEKLTEENFISIKRAASIFKNTQHCPFSSLGLPIPPADEYISALYHQKSTNEAFHRKLKHAINFAKKEDGERKKFIELLENSPFPIKSQFSTADCKNHQKRMKLKILVKQQAIEEKNRSPELFHIVKEKNIKDYFICQIKLKSHITNNEKLNMLFKIPEILDKILQDNKQKIKSIQDAKLLILTKLKELEILNIDKEILVLWINHYVRVWIRSKKIPKRISFSENCSIKKDCSSIYLNNFGLFEVENKDLLKFRVEHKWFFYMKNFDLIKSGTDFFVEVPYKAKNSSNEDIHNSDEFGQGMSMPSTRKLFDEYLAFIDKVNKAYYTPSLEKLEMQSKTGWAVSGGLPSLGKRR</sequence>
<accession>A0A7X2GW32</accession>
<reference evidence="1" key="1">
    <citation type="journal article" name="Emerg. Infect. Dis.">
        <title>Two cases of a newly characterized neisseria species.</title>
        <authorList>
            <person name="Mustapha M."/>
            <person name="Lemos A.P.S."/>
            <person name="Harrison L.H."/>
            <person name="Vantyne D."/>
            <person name="Sacchi C.T."/>
        </authorList>
    </citation>
    <scope>NUCLEOTIDE SEQUENCE</scope>
    <source>
        <strain evidence="1">N.95.16</strain>
    </source>
</reference>
<comment type="caution">
    <text evidence="1">The sequence shown here is derived from an EMBL/GenBank/DDBJ whole genome shotgun (WGS) entry which is preliminary data.</text>
</comment>
<dbReference type="EMBL" id="WJXO01000001">
    <property type="protein sequence ID" value="MRN36959.1"/>
    <property type="molecule type" value="Genomic_DNA"/>
</dbReference>
<dbReference type="AlphaFoldDB" id="A0A7X2GW32"/>
<proteinExistence type="predicted"/>
<gene>
    <name evidence="1" type="ORF">GJU80_00120</name>
</gene>
<organism evidence="1 2">
    <name type="scientific">Neisseria brasiliensis</name>
    <dbReference type="NCBI Taxonomy" id="2666100"/>
    <lineage>
        <taxon>Bacteria</taxon>
        <taxon>Pseudomonadati</taxon>
        <taxon>Pseudomonadota</taxon>
        <taxon>Betaproteobacteria</taxon>
        <taxon>Neisseriales</taxon>
        <taxon>Neisseriaceae</taxon>
        <taxon>Neisseria</taxon>
    </lineage>
</organism>